<keyword evidence="4" id="KW-1185">Reference proteome</keyword>
<sequence>MKNNERAEKFRQIVSNKYLIYNSLFLNLPNENTTYTGVFIPLLHKLSNEGYKKDAEPKAVIEDFLSNHTELTSDKEKFDLLFRMIKYIERQVVLFDSIEDAAFSSFKKQKIENVLQPGNANYQDLVEHLKNFSSRVVFTAHPTQFYPNNVQGIMHELRNAVQIDSITKIDNILQQLAYTPFINREKPTPFEEAQSIIFYLRYVYYETLGKIYHQIGKAANLPPDFNPNLLEMGFWPGGDRDGNPFVTKETTYEVATQLRITIMKCYYNHLKVLMRKLTFREVNEPLNKLKRKLYKQIFKKKTSLKSEEILKIMYRVRKLVGDKYQSLNIDLIDDFIGRVHLFGNHFATLDIRQDSSIHNQVIAEIFKKEFNVDYSDLSSEEKLKYLTQESLEINPADYSDDLVVDTIENVYQIRDIQKLNGRRGLHRYIISNSESIFDVLHVYALFKYCGYKEEDIQIDIVPLFETMDGMDNSESVMRALYDNEIYKTHLHKRNKEQHIMLGFSDGTKDGGYLKANWEIYRTKERLTTLSRKEGYQVVFFDGRGGPPARGGGKTHQFYAAQGNEIANEKIQLTIQGQTITSVFGTHEQATYNFEQLLLAGVKSKQSKSWKPNHKELLTELADKSYEKYISLKEHELFIPYLEEMTTLRYYGATNIGSRPTKRNQNAKLQLKDLRAIPFVGSWGLIRQNVPGYYGLGTALNTYADQFHVVEDLYKHSAFFRSLILNSIMSMKKSYFPLTSYMKNDKKYGKFWMNLREEYELTKKLVLKLTKQNELMENEELARKSINMREDIILPLLSIQQYALQKIQEDDANKEIYEKMVIRALFGNINASRNSA</sequence>
<dbReference type="Proteomes" id="UP001199314">
    <property type="component" value="Unassembled WGS sequence"/>
</dbReference>
<evidence type="ECO:0000313" key="4">
    <source>
        <dbReference type="Proteomes" id="UP001199314"/>
    </source>
</evidence>
<organism evidence="3 4">
    <name type="scientific">Psychroflexus longus</name>
    <dbReference type="NCBI Taxonomy" id="2873596"/>
    <lineage>
        <taxon>Bacteria</taxon>
        <taxon>Pseudomonadati</taxon>
        <taxon>Bacteroidota</taxon>
        <taxon>Flavobacteriia</taxon>
        <taxon>Flavobacteriales</taxon>
        <taxon>Flavobacteriaceae</taxon>
        <taxon>Psychroflexus</taxon>
    </lineage>
</organism>
<dbReference type="PRINTS" id="PR00150">
    <property type="entry name" value="PEPCARBXLASE"/>
</dbReference>
<comment type="caution">
    <text evidence="3">The sequence shown here is derived from an EMBL/GenBank/DDBJ whole genome shotgun (WGS) entry which is preliminary data.</text>
</comment>
<reference evidence="4" key="1">
    <citation type="submission" date="2023-07" db="EMBL/GenBank/DDBJ databases">
        <title>Novel species isolated from saline lakes on Tibetan Plateau.</title>
        <authorList>
            <person name="Lu H."/>
        </authorList>
    </citation>
    <scope>NUCLEOTIDE SEQUENCE [LARGE SCALE GENOMIC DNA]</scope>
    <source>
        <strain evidence="4">CAK8W</strain>
    </source>
</reference>
<dbReference type="EMBL" id="JAIQZE010000013">
    <property type="protein sequence ID" value="MBZ9779555.1"/>
    <property type="molecule type" value="Genomic_DNA"/>
</dbReference>
<dbReference type="InterPro" id="IPR021135">
    <property type="entry name" value="PEP_COase"/>
</dbReference>
<dbReference type="PANTHER" id="PTHR30523">
    <property type="entry name" value="PHOSPHOENOLPYRUVATE CARBOXYLASE"/>
    <property type="match status" value="1"/>
</dbReference>
<dbReference type="SUPFAM" id="SSF51621">
    <property type="entry name" value="Phosphoenolpyruvate/pyruvate domain"/>
    <property type="match status" value="1"/>
</dbReference>
<name>A0ABS7XKR3_9FLAO</name>
<evidence type="ECO:0000313" key="3">
    <source>
        <dbReference type="EMBL" id="MBZ9779555.1"/>
    </source>
</evidence>
<dbReference type="InterPro" id="IPR015813">
    <property type="entry name" value="Pyrv/PenolPyrv_kinase-like_dom"/>
</dbReference>
<comment type="function">
    <text evidence="1">Forms oxaloacetate, a four-carbon dicarboxylic acid source for the tricarboxylic acid cycle.</text>
</comment>
<proteinExistence type="predicted"/>
<evidence type="ECO:0000256" key="1">
    <source>
        <dbReference type="ARBA" id="ARBA00003670"/>
    </source>
</evidence>
<dbReference type="GO" id="GO:0008964">
    <property type="term" value="F:phosphoenolpyruvate carboxylase activity"/>
    <property type="evidence" value="ECO:0007669"/>
    <property type="project" value="UniProtKB-EC"/>
</dbReference>
<keyword evidence="3" id="KW-0456">Lyase</keyword>
<dbReference type="RefSeq" id="WP_224461891.1">
    <property type="nucleotide sequence ID" value="NZ_JAIQZE010000013.1"/>
</dbReference>
<dbReference type="PANTHER" id="PTHR30523:SF6">
    <property type="entry name" value="PHOSPHOENOLPYRUVATE CARBOXYLASE"/>
    <property type="match status" value="1"/>
</dbReference>
<evidence type="ECO:0000256" key="2">
    <source>
        <dbReference type="ARBA" id="ARBA00022419"/>
    </source>
</evidence>
<accession>A0ABS7XKR3</accession>
<gene>
    <name evidence="3" type="ORF">LB452_11540</name>
</gene>
<dbReference type="Pfam" id="PF00311">
    <property type="entry name" value="PEPcase"/>
    <property type="match status" value="1"/>
</dbReference>
<protein>
    <recommendedName>
        <fullName evidence="2">Phosphoenolpyruvate carboxylase</fullName>
    </recommendedName>
</protein>